<dbReference type="InterPro" id="IPR014777">
    <property type="entry name" value="4pyrrole_Mease_sub1"/>
</dbReference>
<evidence type="ECO:0000256" key="7">
    <source>
        <dbReference type="PIRNR" id="PIRNR036427"/>
    </source>
</evidence>
<dbReference type="Gene3D" id="3.30.950.10">
    <property type="entry name" value="Methyltransferase, Cobalt-precorrin-4 Transmethylase, Domain 2"/>
    <property type="match status" value="1"/>
</dbReference>
<reference evidence="11" key="1">
    <citation type="journal article" date="2021" name="ISME J.">
        <title>Evolutionary origin and ecological implication of a unique nif island in free-living Bradyrhizobium lineages.</title>
        <authorList>
            <person name="Tao J."/>
        </authorList>
    </citation>
    <scope>NUCLEOTIDE SEQUENCE [LARGE SCALE GENOMIC DNA]</scope>
    <source>
        <strain evidence="11">SZCCT0094</strain>
    </source>
</reference>
<proteinExistence type="inferred from homology"/>
<dbReference type="InterPro" id="IPR012382">
    <property type="entry name" value="CobI/CbiL"/>
</dbReference>
<evidence type="ECO:0000256" key="6">
    <source>
        <dbReference type="ARBA" id="ARBA00022691"/>
    </source>
</evidence>
<dbReference type="PANTHER" id="PTHR43467">
    <property type="entry name" value="COBALT-PRECORRIN-2 C(20)-METHYLTRANSFERASE"/>
    <property type="match status" value="1"/>
</dbReference>
<dbReference type="Pfam" id="PF00590">
    <property type="entry name" value="TP_methylase"/>
    <property type="match status" value="1"/>
</dbReference>
<keyword evidence="5 8" id="KW-0808">Transferase</keyword>
<evidence type="ECO:0000313" key="11">
    <source>
        <dbReference type="Proteomes" id="UP001314635"/>
    </source>
</evidence>
<dbReference type="Gene3D" id="3.40.1010.10">
    <property type="entry name" value="Cobalt-precorrin-4 Transmethylase, Domain 1"/>
    <property type="match status" value="1"/>
</dbReference>
<dbReference type="GO" id="GO:0030788">
    <property type="term" value="F:precorrin-2 C20-methyltransferase activity"/>
    <property type="evidence" value="ECO:0007669"/>
    <property type="project" value="UniProtKB-EC"/>
</dbReference>
<gene>
    <name evidence="10" type="ORF">JQ619_20935</name>
</gene>
<evidence type="ECO:0000313" key="10">
    <source>
        <dbReference type="EMBL" id="MBR1138238.1"/>
    </source>
</evidence>
<comment type="pathway">
    <text evidence="1">Cofactor biosynthesis; adenosylcobalamin biosynthesis.</text>
</comment>
<keyword evidence="3" id="KW-0169">Cobalamin biosynthesis</keyword>
<evidence type="ECO:0000256" key="8">
    <source>
        <dbReference type="RuleBase" id="RU003960"/>
    </source>
</evidence>
<dbReference type="EC" id="2.1.1.130" evidence="10"/>
<dbReference type="InterPro" id="IPR003043">
    <property type="entry name" value="Uropor_MeTrfase_CS"/>
</dbReference>
<evidence type="ECO:0000256" key="2">
    <source>
        <dbReference type="ARBA" id="ARBA00005879"/>
    </source>
</evidence>
<dbReference type="SUPFAM" id="SSF53790">
    <property type="entry name" value="Tetrapyrrole methylase"/>
    <property type="match status" value="1"/>
</dbReference>
<dbReference type="PANTHER" id="PTHR43467:SF2">
    <property type="entry name" value="COBALT-PRECORRIN-2 C(20)-METHYLTRANSFERASE"/>
    <property type="match status" value="1"/>
</dbReference>
<dbReference type="InterPro" id="IPR000878">
    <property type="entry name" value="4pyrrol_Mease"/>
</dbReference>
<evidence type="ECO:0000256" key="4">
    <source>
        <dbReference type="ARBA" id="ARBA00022603"/>
    </source>
</evidence>
<evidence type="ECO:0000256" key="3">
    <source>
        <dbReference type="ARBA" id="ARBA00022573"/>
    </source>
</evidence>
<dbReference type="EMBL" id="JAFCLK010000019">
    <property type="protein sequence ID" value="MBR1138238.1"/>
    <property type="molecule type" value="Genomic_DNA"/>
</dbReference>
<dbReference type="RefSeq" id="WP_012043280.1">
    <property type="nucleotide sequence ID" value="NZ_JABFDP010000037.1"/>
</dbReference>
<sequence length="252" mass="27509">MSLLDTIAGVADAGTLYGIGVGPGDVRYLTLRAAGLVRSVDVVAFFAKRGMEGHARRIVAPLMDAGRRELRLEYPVTEEVPVADPSYQAQIGGFYHRAAESIAAHLAAGRSVGLLSEGDPFFYGSFMHMWRRLERDHPVEVVPGVTGMSGCWTKANVPITWGDDILSVLPGTLDEDVLHDRLARCEAAVIMKVGRNLTKVKRAIIRAGLIDRALYIERGTMEAQRVAPLAEIELARGPYFSMILIPGQGRRL</sequence>
<dbReference type="CDD" id="cd11645">
    <property type="entry name" value="Precorrin_2_C20_MT"/>
    <property type="match status" value="1"/>
</dbReference>
<dbReference type="NCBIfam" id="TIGR01467">
    <property type="entry name" value="cobI_cbiL"/>
    <property type="match status" value="1"/>
</dbReference>
<comment type="caution">
    <text evidence="10">The sequence shown here is derived from an EMBL/GenBank/DDBJ whole genome shotgun (WGS) entry which is preliminary data.</text>
</comment>
<dbReference type="InterPro" id="IPR014776">
    <property type="entry name" value="4pyrrole_Mease_sub2"/>
</dbReference>
<dbReference type="PROSITE" id="PS00840">
    <property type="entry name" value="SUMT_2"/>
    <property type="match status" value="1"/>
</dbReference>
<dbReference type="NCBIfam" id="NF004647">
    <property type="entry name" value="PRK05990.1"/>
    <property type="match status" value="1"/>
</dbReference>
<comment type="similarity">
    <text evidence="2 7 8">Belongs to the precorrin methyltransferase family.</text>
</comment>
<dbReference type="GO" id="GO:0032259">
    <property type="term" value="P:methylation"/>
    <property type="evidence" value="ECO:0007669"/>
    <property type="project" value="UniProtKB-KW"/>
</dbReference>
<accession>A0ABS5GA78</accession>
<keyword evidence="11" id="KW-1185">Reference proteome</keyword>
<dbReference type="InterPro" id="IPR006364">
    <property type="entry name" value="CobI/CbiL/CobIJ_dom"/>
</dbReference>
<feature type="domain" description="Tetrapyrrole methylase" evidence="9">
    <location>
        <begin position="15"/>
        <end position="231"/>
    </location>
</feature>
<name>A0ABS5GA78_9BRAD</name>
<evidence type="ECO:0000256" key="1">
    <source>
        <dbReference type="ARBA" id="ARBA00004953"/>
    </source>
</evidence>
<organism evidence="10 11">
    <name type="scientific">Bradyrhizobium denitrificans</name>
    <dbReference type="NCBI Taxonomy" id="2734912"/>
    <lineage>
        <taxon>Bacteria</taxon>
        <taxon>Pseudomonadati</taxon>
        <taxon>Pseudomonadota</taxon>
        <taxon>Alphaproteobacteria</taxon>
        <taxon>Hyphomicrobiales</taxon>
        <taxon>Nitrobacteraceae</taxon>
        <taxon>Bradyrhizobium</taxon>
    </lineage>
</organism>
<dbReference type="InterPro" id="IPR035996">
    <property type="entry name" value="4pyrrol_Methylase_sf"/>
</dbReference>
<protein>
    <submittedName>
        <fullName evidence="10">Precorrin-2 C(20)-methyltransferase</fullName>
        <ecNumber evidence="10">2.1.1.130</ecNumber>
    </submittedName>
</protein>
<evidence type="ECO:0000259" key="9">
    <source>
        <dbReference type="Pfam" id="PF00590"/>
    </source>
</evidence>
<evidence type="ECO:0000256" key="5">
    <source>
        <dbReference type="ARBA" id="ARBA00022679"/>
    </source>
</evidence>
<keyword evidence="4 8" id="KW-0489">Methyltransferase</keyword>
<dbReference type="PIRSF" id="PIRSF036427">
    <property type="entry name" value="Precrrn-2_mtase"/>
    <property type="match status" value="1"/>
</dbReference>
<dbReference type="Proteomes" id="UP001314635">
    <property type="component" value="Unassembled WGS sequence"/>
</dbReference>
<keyword evidence="6" id="KW-0949">S-adenosyl-L-methionine</keyword>